<sequence length="124" mass="14767">MDEFMLWFGGDTWTFIDALVTILTLLLVIYNWYQNYKQNQEIRIQIVLQHMNITKVLPIPLIRKNFTRSELFGILGAYDKDSKFCIEHTSSIKFFEDIRNIQEGKLDEISIIIKKEDKFDMVNL</sequence>
<keyword evidence="1" id="KW-0472">Membrane</keyword>
<dbReference type="EMBL" id="CP134854">
    <property type="protein sequence ID" value="WNL30467.1"/>
    <property type="molecule type" value="Genomic_DNA"/>
</dbReference>
<organism evidence="2">
    <name type="scientific">Arcobacter sp. AZ-2023</name>
    <dbReference type="NCBI Taxonomy" id="3074453"/>
    <lineage>
        <taxon>Bacteria</taxon>
        <taxon>Pseudomonadati</taxon>
        <taxon>Campylobacterota</taxon>
        <taxon>Epsilonproteobacteria</taxon>
        <taxon>Campylobacterales</taxon>
        <taxon>Arcobacteraceae</taxon>
        <taxon>Arcobacter</taxon>
    </lineage>
</organism>
<proteinExistence type="predicted"/>
<dbReference type="AlphaFoldDB" id="A0AA96IIK0"/>
<protein>
    <submittedName>
        <fullName evidence="2">Uncharacterized protein</fullName>
    </submittedName>
</protein>
<keyword evidence="1" id="KW-1133">Transmembrane helix</keyword>
<evidence type="ECO:0000256" key="1">
    <source>
        <dbReference type="SAM" id="Phobius"/>
    </source>
</evidence>
<name>A0AA96IIK0_9BACT</name>
<keyword evidence="1" id="KW-0812">Transmembrane</keyword>
<feature type="transmembrane region" description="Helical" evidence="1">
    <location>
        <begin position="12"/>
        <end position="33"/>
    </location>
</feature>
<gene>
    <name evidence="2" type="ORF">RMQ68_03525</name>
</gene>
<reference evidence="2" key="1">
    <citation type="submission" date="2023-09" db="EMBL/GenBank/DDBJ databases">
        <title>Arcobacter tbilisiensis sp. nov. isolated from chicken meat in Tbilisi, Georgia.</title>
        <authorList>
            <person name="Matthias R."/>
            <person name="Zautner A.E."/>
        </authorList>
    </citation>
    <scope>NUCLEOTIDE SEQUENCE</scope>
    <source>
        <strain evidence="2">LEO 52</strain>
    </source>
</reference>
<evidence type="ECO:0000313" key="2">
    <source>
        <dbReference type="EMBL" id="WNL30467.1"/>
    </source>
</evidence>
<accession>A0AA96IIK0</accession>